<dbReference type="RefSeq" id="WP_169188045.1">
    <property type="nucleotide sequence ID" value="NZ_JABBPK010000001.1"/>
</dbReference>
<organism evidence="2 3">
    <name type="scientific">Niallia alba</name>
    <dbReference type="NCBI Taxonomy" id="2729105"/>
    <lineage>
        <taxon>Bacteria</taxon>
        <taxon>Bacillati</taxon>
        <taxon>Bacillota</taxon>
        <taxon>Bacilli</taxon>
        <taxon>Bacillales</taxon>
        <taxon>Bacillaceae</taxon>
        <taxon>Niallia</taxon>
    </lineage>
</organism>
<protein>
    <submittedName>
        <fullName evidence="2">Phosphotransferase</fullName>
    </submittedName>
</protein>
<dbReference type="Gene3D" id="3.30.200.20">
    <property type="entry name" value="Phosphorylase Kinase, domain 1"/>
    <property type="match status" value="1"/>
</dbReference>
<keyword evidence="2" id="KW-0808">Transferase</keyword>
<dbReference type="AlphaFoldDB" id="A0A7Y0PLR2"/>
<dbReference type="PROSITE" id="PS50011">
    <property type="entry name" value="PROTEIN_KINASE_DOM"/>
    <property type="match status" value="1"/>
</dbReference>
<evidence type="ECO:0000313" key="3">
    <source>
        <dbReference type="Proteomes" id="UP000588491"/>
    </source>
</evidence>
<sequence length="300" mass="34577">MTNIWDPEYTITKELASRLIEEQFPISVDSIEEIGEGFDNTIFRVNKCYTFRFPRREIAVKLLKSEWELLRIIADQLPVPVPKPIFLGAESHAFPRIFIGYHYLAGKAPQALTNEERLKMIKPLAMFLKKLHSLTIDRFQTVPYDEFDRLHIDKRKSRLIDAIQKLQKYENLSLFDLAKDYAKNVTHNTVPNVTVLTHGDLHIRNMLVNEEKELAGMIDWGDTHIGHPAVDLSIAYSLFPSEGQKQFFSIYGEVDDTTLKLAQFKAIFTIVSLLTYSIDKKDNELYEEGKISLSLVLLGE</sequence>
<name>A0A7Y0PLR2_9BACI</name>
<dbReference type="GO" id="GO:0004672">
    <property type="term" value="F:protein kinase activity"/>
    <property type="evidence" value="ECO:0007669"/>
    <property type="project" value="InterPro"/>
</dbReference>
<dbReference type="GO" id="GO:0005524">
    <property type="term" value="F:ATP binding"/>
    <property type="evidence" value="ECO:0007669"/>
    <property type="project" value="InterPro"/>
</dbReference>
<dbReference type="EMBL" id="JABBPK010000001">
    <property type="protein sequence ID" value="NMO76576.1"/>
    <property type="molecule type" value="Genomic_DNA"/>
</dbReference>
<dbReference type="Proteomes" id="UP000588491">
    <property type="component" value="Unassembled WGS sequence"/>
</dbReference>
<accession>A0A7Y0PLR2</accession>
<reference evidence="2 3" key="1">
    <citation type="submission" date="2020-04" db="EMBL/GenBank/DDBJ databases">
        <title>Bacillus sp. UniB3 isolated from commercial digestive syrup.</title>
        <authorList>
            <person name="Thorat V."/>
            <person name="Kirdat K."/>
            <person name="Tiwarekar B."/>
            <person name="Yadav A."/>
        </authorList>
    </citation>
    <scope>NUCLEOTIDE SEQUENCE [LARGE SCALE GENOMIC DNA]</scope>
    <source>
        <strain evidence="2 3">UniB3</strain>
    </source>
</reference>
<dbReference type="PANTHER" id="PTHR21310">
    <property type="entry name" value="AMINOGLYCOSIDE PHOSPHOTRANSFERASE-RELATED-RELATED"/>
    <property type="match status" value="1"/>
</dbReference>
<keyword evidence="3" id="KW-1185">Reference proteome</keyword>
<dbReference type="InterPro" id="IPR011009">
    <property type="entry name" value="Kinase-like_dom_sf"/>
</dbReference>
<evidence type="ECO:0000259" key="1">
    <source>
        <dbReference type="PROSITE" id="PS50011"/>
    </source>
</evidence>
<dbReference type="InterPro" id="IPR002575">
    <property type="entry name" value="Aminoglycoside_PTrfase"/>
</dbReference>
<comment type="caution">
    <text evidence="2">The sequence shown here is derived from an EMBL/GenBank/DDBJ whole genome shotgun (WGS) entry which is preliminary data.</text>
</comment>
<proteinExistence type="predicted"/>
<dbReference type="InterPro" id="IPR000719">
    <property type="entry name" value="Prot_kinase_dom"/>
</dbReference>
<feature type="domain" description="Protein kinase" evidence="1">
    <location>
        <begin position="28"/>
        <end position="300"/>
    </location>
</feature>
<dbReference type="InterPro" id="IPR051678">
    <property type="entry name" value="AGP_Transferase"/>
</dbReference>
<evidence type="ECO:0000313" key="2">
    <source>
        <dbReference type="EMBL" id="NMO76576.1"/>
    </source>
</evidence>
<gene>
    <name evidence="2" type="ORF">HHU08_06165</name>
</gene>
<dbReference type="Pfam" id="PF01636">
    <property type="entry name" value="APH"/>
    <property type="match status" value="1"/>
</dbReference>
<dbReference type="Gene3D" id="3.90.1200.10">
    <property type="match status" value="1"/>
</dbReference>
<dbReference type="SUPFAM" id="SSF56112">
    <property type="entry name" value="Protein kinase-like (PK-like)"/>
    <property type="match status" value="1"/>
</dbReference>